<reference evidence="7" key="1">
    <citation type="submission" date="2016-10" db="EMBL/GenBank/DDBJ databases">
        <authorList>
            <person name="Varghese N."/>
            <person name="Submissions S."/>
        </authorList>
    </citation>
    <scope>NUCLEOTIDE SEQUENCE [LARGE SCALE GENOMIC DNA]</scope>
    <source>
        <strain evidence="7">DSM 23439</strain>
    </source>
</reference>
<proteinExistence type="inferred from homology"/>
<name>A0A1I1KX84_9GAMM</name>
<dbReference type="InterPro" id="IPR012893">
    <property type="entry name" value="HipA-like_C"/>
</dbReference>
<evidence type="ECO:0000256" key="2">
    <source>
        <dbReference type="ARBA" id="ARBA00022679"/>
    </source>
</evidence>
<dbReference type="Pfam" id="PF13657">
    <property type="entry name" value="Couple_hipA"/>
    <property type="match status" value="1"/>
</dbReference>
<dbReference type="AlphaFoldDB" id="A0A1I1KX84"/>
<dbReference type="Proteomes" id="UP000199046">
    <property type="component" value="Unassembled WGS sequence"/>
</dbReference>
<dbReference type="STRING" id="402385.SAMN05421848_2109"/>
<dbReference type="GO" id="GO:0005829">
    <property type="term" value="C:cytosol"/>
    <property type="evidence" value="ECO:0007669"/>
    <property type="project" value="TreeGrafter"/>
</dbReference>
<dbReference type="OrthoDB" id="9805913at2"/>
<dbReference type="Pfam" id="PF07804">
    <property type="entry name" value="HipA_C"/>
    <property type="match status" value="1"/>
</dbReference>
<feature type="domain" description="HipA-like C-terminal" evidence="4">
    <location>
        <begin position="140"/>
        <end position="359"/>
    </location>
</feature>
<sequence length="415" mass="46347">MSSRCLDLYALDQQVGTLFDEHPLRFCYSRSWIDSHGRELAPGLPTDCQTHQGESVESFFENLLPEGHLRQLLETQRQTTTLFGLLDAVGGDTASGFSLQPAGQPPEPHHYQKTTWREIADNLAGNRADTVATEIKDARLSLAGAQSKSLLMVRDGTPCLPLGSSPSSHILKPDIRAFEGVWASAFNETFCQRLAAKLDLGAAEATYQPDTRASLILRYDREWDSARGELRRLHQLDFCQLSGVRSGVKYESDGGPDLVACRNLIRKANAPLVDHQRFIRWIFFNLLIGNHDSHAKNLSILFTRDGPRLAPFYDLMSTNLYPGLARRFAFKIGGEDQPGHIGSEQLDACARALDLQPRYFRQQGLNLAAALPEASKALGEEMQAALNPGPEQTLLERLTRHISRQARQMQARWSR</sequence>
<dbReference type="GO" id="GO:0004674">
    <property type="term" value="F:protein serine/threonine kinase activity"/>
    <property type="evidence" value="ECO:0007669"/>
    <property type="project" value="TreeGrafter"/>
</dbReference>
<comment type="similarity">
    <text evidence="1">Belongs to the HipA Ser/Thr kinase family.</text>
</comment>
<evidence type="ECO:0000259" key="5">
    <source>
        <dbReference type="Pfam" id="PF13657"/>
    </source>
</evidence>
<organism evidence="6 7">
    <name type="scientific">Kushneria avicenniae</name>
    <dbReference type="NCBI Taxonomy" id="402385"/>
    <lineage>
        <taxon>Bacteria</taxon>
        <taxon>Pseudomonadati</taxon>
        <taxon>Pseudomonadota</taxon>
        <taxon>Gammaproteobacteria</taxon>
        <taxon>Oceanospirillales</taxon>
        <taxon>Halomonadaceae</taxon>
        <taxon>Kushneria</taxon>
    </lineage>
</organism>
<dbReference type="NCBIfam" id="TIGR03071">
    <property type="entry name" value="couple_hipA"/>
    <property type="match status" value="1"/>
</dbReference>
<evidence type="ECO:0000259" key="4">
    <source>
        <dbReference type="Pfam" id="PF07804"/>
    </source>
</evidence>
<accession>A0A1I1KX84</accession>
<dbReference type="RefSeq" id="WP_090133716.1">
    <property type="nucleotide sequence ID" value="NZ_FOLY01000004.1"/>
</dbReference>
<gene>
    <name evidence="6" type="ORF">SAMN05421848_2109</name>
</gene>
<dbReference type="PANTHER" id="PTHR37419:SF1">
    <property type="entry name" value="SERINE_THREONINE-PROTEIN KINASE TOXIN HIPA"/>
    <property type="match status" value="1"/>
</dbReference>
<evidence type="ECO:0000256" key="1">
    <source>
        <dbReference type="ARBA" id="ARBA00010164"/>
    </source>
</evidence>
<evidence type="ECO:0000313" key="6">
    <source>
        <dbReference type="EMBL" id="SFC62753.1"/>
    </source>
</evidence>
<dbReference type="InterPro" id="IPR052028">
    <property type="entry name" value="HipA_Ser/Thr_kinase"/>
</dbReference>
<dbReference type="InterPro" id="IPR017508">
    <property type="entry name" value="HipA_N1"/>
</dbReference>
<protein>
    <submittedName>
        <fullName evidence="6">Serine/threonine-protein kinase HipA</fullName>
    </submittedName>
</protein>
<feature type="domain" description="HipA N-terminal subdomain 1" evidence="5">
    <location>
        <begin position="7"/>
        <end position="94"/>
    </location>
</feature>
<keyword evidence="7" id="KW-1185">Reference proteome</keyword>
<dbReference type="PANTHER" id="PTHR37419">
    <property type="entry name" value="SERINE/THREONINE-PROTEIN KINASE TOXIN HIPA"/>
    <property type="match status" value="1"/>
</dbReference>
<dbReference type="CDD" id="cd17793">
    <property type="entry name" value="HipA"/>
    <property type="match status" value="1"/>
</dbReference>
<dbReference type="EMBL" id="FOLY01000004">
    <property type="protein sequence ID" value="SFC62753.1"/>
    <property type="molecule type" value="Genomic_DNA"/>
</dbReference>
<evidence type="ECO:0000313" key="7">
    <source>
        <dbReference type="Proteomes" id="UP000199046"/>
    </source>
</evidence>
<keyword evidence="2" id="KW-0808">Transferase</keyword>
<dbReference type="Gene3D" id="1.10.1070.20">
    <property type="match status" value="1"/>
</dbReference>
<keyword evidence="3 6" id="KW-0418">Kinase</keyword>
<evidence type="ECO:0000256" key="3">
    <source>
        <dbReference type="ARBA" id="ARBA00022777"/>
    </source>
</evidence>